<sequence>MIAKLAYTLILGKPLIMYMWILTLLWFLTTAIFWMLIHKWYRIPFKIHPIVAMISLLLALIHGTLWLSVYFKF</sequence>
<reference evidence="2" key="1">
    <citation type="journal article" date="2012" name="Science">
        <title>Fermentation, hydrogen, and sulfur metabolism in multiple uncultivated bacterial phyla.</title>
        <authorList>
            <person name="Wrighton K.C."/>
            <person name="Thomas B.C."/>
            <person name="Sharon I."/>
            <person name="Miller C.S."/>
            <person name="Castelle C.J."/>
            <person name="VerBerkmoes N.C."/>
            <person name="Wilkins M.J."/>
            <person name="Hettich R.L."/>
            <person name="Lipton M.S."/>
            <person name="Williams K.H."/>
            <person name="Long P.E."/>
            <person name="Banfield J.F."/>
        </authorList>
    </citation>
    <scope>NUCLEOTIDE SEQUENCE [LARGE SCALE GENOMIC DNA]</scope>
</reference>
<comment type="caution">
    <text evidence="2">The sequence shown here is derived from an EMBL/GenBank/DDBJ whole genome shotgun (WGS) entry which is preliminary data.</text>
</comment>
<name>K1YH35_9BACT</name>
<feature type="transmembrane region" description="Helical" evidence="1">
    <location>
        <begin position="15"/>
        <end position="37"/>
    </location>
</feature>
<gene>
    <name evidence="2" type="ORF">ACD_80C00180G0003</name>
</gene>
<keyword evidence="1" id="KW-0812">Transmembrane</keyword>
<organism evidence="2">
    <name type="scientific">uncultured bacterium</name>
    <name type="common">gcode 4</name>
    <dbReference type="NCBI Taxonomy" id="1234023"/>
    <lineage>
        <taxon>Bacteria</taxon>
        <taxon>environmental samples</taxon>
    </lineage>
</organism>
<keyword evidence="1" id="KW-1133">Transmembrane helix</keyword>
<accession>K1YH35</accession>
<protein>
    <submittedName>
        <fullName evidence="2">Uncharacterized protein</fullName>
    </submittedName>
</protein>
<feature type="transmembrane region" description="Helical" evidence="1">
    <location>
        <begin position="49"/>
        <end position="71"/>
    </location>
</feature>
<evidence type="ECO:0000313" key="2">
    <source>
        <dbReference type="EMBL" id="EKD24629.1"/>
    </source>
</evidence>
<keyword evidence="1" id="KW-0472">Membrane</keyword>
<proteinExistence type="predicted"/>
<evidence type="ECO:0000256" key="1">
    <source>
        <dbReference type="SAM" id="Phobius"/>
    </source>
</evidence>
<dbReference type="AlphaFoldDB" id="K1YH35"/>
<dbReference type="EMBL" id="AMFJ01036187">
    <property type="protein sequence ID" value="EKD24629.1"/>
    <property type="molecule type" value="Genomic_DNA"/>
</dbReference>